<keyword evidence="12" id="KW-1185">Reference proteome</keyword>
<evidence type="ECO:0000256" key="3">
    <source>
        <dbReference type="ARBA" id="ARBA00022679"/>
    </source>
</evidence>
<feature type="region of interest" description="Disordered" evidence="8">
    <location>
        <begin position="322"/>
        <end position="372"/>
    </location>
</feature>
<keyword evidence="4 7" id="KW-0547">Nucleotide-binding</keyword>
<dbReference type="PANTHER" id="PTHR43289">
    <property type="entry name" value="MITOGEN-ACTIVATED PROTEIN KINASE KINASE KINASE 20-RELATED"/>
    <property type="match status" value="1"/>
</dbReference>
<keyword evidence="9" id="KW-1133">Transmembrane helix</keyword>
<dbReference type="GO" id="GO:0016301">
    <property type="term" value="F:kinase activity"/>
    <property type="evidence" value="ECO:0007669"/>
    <property type="project" value="UniProtKB-KW"/>
</dbReference>
<dbReference type="EMBL" id="BAAABM010000041">
    <property type="protein sequence ID" value="GAA0349680.1"/>
    <property type="molecule type" value="Genomic_DNA"/>
</dbReference>
<evidence type="ECO:0000256" key="7">
    <source>
        <dbReference type="PROSITE-ProRule" id="PRU10141"/>
    </source>
</evidence>
<dbReference type="PROSITE" id="PS00108">
    <property type="entry name" value="PROTEIN_KINASE_ST"/>
    <property type="match status" value="1"/>
</dbReference>
<reference evidence="11 12" key="1">
    <citation type="journal article" date="2019" name="Int. J. Syst. Evol. Microbiol.">
        <title>The Global Catalogue of Microorganisms (GCM) 10K type strain sequencing project: providing services to taxonomists for standard genome sequencing and annotation.</title>
        <authorList>
            <consortium name="The Broad Institute Genomics Platform"/>
            <consortium name="The Broad Institute Genome Sequencing Center for Infectious Disease"/>
            <person name="Wu L."/>
            <person name="Ma J."/>
        </authorList>
    </citation>
    <scope>NUCLEOTIDE SEQUENCE [LARGE SCALE GENOMIC DNA]</scope>
    <source>
        <strain evidence="11 12">JCM 3146</strain>
    </source>
</reference>
<evidence type="ECO:0000256" key="9">
    <source>
        <dbReference type="SAM" id="Phobius"/>
    </source>
</evidence>
<proteinExistence type="predicted"/>
<evidence type="ECO:0000256" key="1">
    <source>
        <dbReference type="ARBA" id="ARBA00012513"/>
    </source>
</evidence>
<evidence type="ECO:0000256" key="8">
    <source>
        <dbReference type="SAM" id="MobiDB-lite"/>
    </source>
</evidence>
<feature type="binding site" evidence="7">
    <location>
        <position position="50"/>
    </location>
    <ligand>
        <name>ATP</name>
        <dbReference type="ChEBI" id="CHEBI:30616"/>
    </ligand>
</feature>
<dbReference type="EC" id="2.7.11.1" evidence="1"/>
<evidence type="ECO:0000256" key="6">
    <source>
        <dbReference type="ARBA" id="ARBA00022840"/>
    </source>
</evidence>
<feature type="compositionally biased region" description="Low complexity" evidence="8">
    <location>
        <begin position="331"/>
        <end position="360"/>
    </location>
</feature>
<keyword evidence="9" id="KW-0472">Membrane</keyword>
<keyword evidence="9" id="KW-0812">Transmembrane</keyword>
<dbReference type="InterPro" id="IPR000719">
    <property type="entry name" value="Prot_kinase_dom"/>
</dbReference>
<organism evidence="11 12">
    <name type="scientific">Actinoallomurus spadix</name>
    <dbReference type="NCBI Taxonomy" id="79912"/>
    <lineage>
        <taxon>Bacteria</taxon>
        <taxon>Bacillati</taxon>
        <taxon>Actinomycetota</taxon>
        <taxon>Actinomycetes</taxon>
        <taxon>Streptosporangiales</taxon>
        <taxon>Thermomonosporaceae</taxon>
        <taxon>Actinoallomurus</taxon>
    </lineage>
</organism>
<dbReference type="PROSITE" id="PS50011">
    <property type="entry name" value="PROTEIN_KINASE_DOM"/>
    <property type="match status" value="1"/>
</dbReference>
<evidence type="ECO:0000313" key="11">
    <source>
        <dbReference type="EMBL" id="GAA0349680.1"/>
    </source>
</evidence>
<keyword evidence="6 7" id="KW-0067">ATP-binding</keyword>
<dbReference type="Gene3D" id="3.30.200.20">
    <property type="entry name" value="Phosphorylase Kinase, domain 1"/>
    <property type="match status" value="1"/>
</dbReference>
<gene>
    <name evidence="11" type="ORF">GCM10010151_44210</name>
</gene>
<dbReference type="RefSeq" id="WP_252807574.1">
    <property type="nucleotide sequence ID" value="NZ_BAAABM010000041.1"/>
</dbReference>
<sequence length="577" mass="59249">MHNQDAASPDGGGERLVAGRYRLLSVLGEGGMGTVWRARDEVLHREVAVKEVRASAELPADRSARMYARMEREAWAAARVNARGVVTIYDVATFDGRPWIVMELVRGRSLADVIGAGGALPPKEAAHIGVEVLAALRAAHGAGVLHRDVKPANVLLADDGRVVLTDFGIAAVEGDTALTLTGEILGSPEYLAPEQALGQTPGTACDLWSLGALLYTAVQGRSPFRRTTALATLRAVVEDELPPPHRAGPLTAVIEGLMRKDPEERMTPEQAERELRLALRESVAPSEADTANDTAVAATTAGVTTSATGAMTAEVMAAEELPTAGSAPGQTAPTAADGETTATGVTAGTTTVTPTAGKPTPEAPVTSGTETASVPEVAAAAPPAPVSSFGPPSGAVSFGSVIEAPGAGPNTGAAPAPARRNRSTAYLIGAGAALLILLGGGLAYALVGRGGDGETGNGASASQPVSVTVAGGATTYDGSCPPGDGQAPWFTATFRTARPPVQFSYRWVSENGSVVDRQWRTLSFREGESTTKQETVRLSTYAQAGTLRSAMAVEIRSPFDAKSNSVPFSVTCRPSSG</sequence>
<dbReference type="SMART" id="SM00220">
    <property type="entry name" value="S_TKc"/>
    <property type="match status" value="1"/>
</dbReference>
<feature type="transmembrane region" description="Helical" evidence="9">
    <location>
        <begin position="425"/>
        <end position="447"/>
    </location>
</feature>
<protein>
    <recommendedName>
        <fullName evidence="1">non-specific serine/threonine protein kinase</fullName>
        <ecNumber evidence="1">2.7.11.1</ecNumber>
    </recommendedName>
</protein>
<dbReference type="Gene3D" id="1.10.510.10">
    <property type="entry name" value="Transferase(Phosphotransferase) domain 1"/>
    <property type="match status" value="1"/>
</dbReference>
<dbReference type="Pfam" id="PF00069">
    <property type="entry name" value="Pkinase"/>
    <property type="match status" value="1"/>
</dbReference>
<name>A0ABN0WXY7_9ACTN</name>
<feature type="domain" description="Protein kinase" evidence="10">
    <location>
        <begin position="21"/>
        <end position="277"/>
    </location>
</feature>
<comment type="caution">
    <text evidence="11">The sequence shown here is derived from an EMBL/GenBank/DDBJ whole genome shotgun (WGS) entry which is preliminary data.</text>
</comment>
<dbReference type="InterPro" id="IPR017441">
    <property type="entry name" value="Protein_kinase_ATP_BS"/>
</dbReference>
<keyword evidence="2" id="KW-0723">Serine/threonine-protein kinase</keyword>
<dbReference type="InterPro" id="IPR008271">
    <property type="entry name" value="Ser/Thr_kinase_AS"/>
</dbReference>
<dbReference type="PANTHER" id="PTHR43289:SF6">
    <property type="entry name" value="SERINE_THREONINE-PROTEIN KINASE NEKL-3"/>
    <property type="match status" value="1"/>
</dbReference>
<keyword evidence="5 11" id="KW-0418">Kinase</keyword>
<evidence type="ECO:0000256" key="4">
    <source>
        <dbReference type="ARBA" id="ARBA00022741"/>
    </source>
</evidence>
<dbReference type="InterPro" id="IPR011009">
    <property type="entry name" value="Kinase-like_dom_sf"/>
</dbReference>
<evidence type="ECO:0000259" key="10">
    <source>
        <dbReference type="PROSITE" id="PS50011"/>
    </source>
</evidence>
<evidence type="ECO:0000256" key="5">
    <source>
        <dbReference type="ARBA" id="ARBA00022777"/>
    </source>
</evidence>
<evidence type="ECO:0000313" key="12">
    <source>
        <dbReference type="Proteomes" id="UP001501822"/>
    </source>
</evidence>
<evidence type="ECO:0000256" key="2">
    <source>
        <dbReference type="ARBA" id="ARBA00022527"/>
    </source>
</evidence>
<dbReference type="SUPFAM" id="SSF56112">
    <property type="entry name" value="Protein kinase-like (PK-like)"/>
    <property type="match status" value="1"/>
</dbReference>
<dbReference type="Proteomes" id="UP001501822">
    <property type="component" value="Unassembled WGS sequence"/>
</dbReference>
<keyword evidence="3" id="KW-0808">Transferase</keyword>
<accession>A0ABN0WXY7</accession>
<dbReference type="CDD" id="cd14014">
    <property type="entry name" value="STKc_PknB_like"/>
    <property type="match status" value="1"/>
</dbReference>
<dbReference type="PROSITE" id="PS00107">
    <property type="entry name" value="PROTEIN_KINASE_ATP"/>
    <property type="match status" value="1"/>
</dbReference>